<dbReference type="EMBL" id="SMKQ01000065">
    <property type="protein sequence ID" value="TDD46169.1"/>
    <property type="molecule type" value="Genomic_DNA"/>
</dbReference>
<accession>A0A4R4YPV4</accession>
<dbReference type="Pfam" id="PF00440">
    <property type="entry name" value="TetR_N"/>
    <property type="match status" value="1"/>
</dbReference>
<dbReference type="PANTHER" id="PTHR47506:SF6">
    <property type="entry name" value="HTH-TYPE TRANSCRIPTIONAL REPRESSOR NEMR"/>
    <property type="match status" value="1"/>
</dbReference>
<dbReference type="Pfam" id="PF16925">
    <property type="entry name" value="TetR_C_13"/>
    <property type="match status" value="1"/>
</dbReference>
<dbReference type="GO" id="GO:0003677">
    <property type="term" value="F:DNA binding"/>
    <property type="evidence" value="ECO:0007669"/>
    <property type="project" value="UniProtKB-UniRule"/>
</dbReference>
<gene>
    <name evidence="6" type="ORF">E1286_21580</name>
</gene>
<evidence type="ECO:0000256" key="3">
    <source>
        <dbReference type="ARBA" id="ARBA00023163"/>
    </source>
</evidence>
<sequence length="196" mass="21482">MERGGDVPKASKREDLLASALEVFHTRGFHGTGIQEIADAAGAPKGSFYNHFASKEEAAVEALRRYGAGRRFDILGDTSLPPLDRIRRHFEFLRDENVERGFTRGCLVGNFATGVADHSEAIRAAVLEGLRTWSEAIAAALAEARRDGSVRPGLDPDETARFLLNAWEGTLIEARAGRSQAAFDTFFTMAFDVVLR</sequence>
<dbReference type="InterPro" id="IPR001647">
    <property type="entry name" value="HTH_TetR"/>
</dbReference>
<dbReference type="SUPFAM" id="SSF46689">
    <property type="entry name" value="Homeodomain-like"/>
    <property type="match status" value="1"/>
</dbReference>
<evidence type="ECO:0000256" key="2">
    <source>
        <dbReference type="ARBA" id="ARBA00023125"/>
    </source>
</evidence>
<dbReference type="OrthoDB" id="4541465at2"/>
<keyword evidence="2 4" id="KW-0238">DNA-binding</keyword>
<evidence type="ECO:0000256" key="4">
    <source>
        <dbReference type="PROSITE-ProRule" id="PRU00335"/>
    </source>
</evidence>
<organism evidence="6 7">
    <name type="scientific">Nonomuraea terrae</name>
    <dbReference type="NCBI Taxonomy" id="2530383"/>
    <lineage>
        <taxon>Bacteria</taxon>
        <taxon>Bacillati</taxon>
        <taxon>Actinomycetota</taxon>
        <taxon>Actinomycetes</taxon>
        <taxon>Streptosporangiales</taxon>
        <taxon>Streptosporangiaceae</taxon>
        <taxon>Nonomuraea</taxon>
    </lineage>
</organism>
<keyword evidence="3" id="KW-0804">Transcription</keyword>
<evidence type="ECO:0000256" key="1">
    <source>
        <dbReference type="ARBA" id="ARBA00023015"/>
    </source>
</evidence>
<dbReference type="PANTHER" id="PTHR47506">
    <property type="entry name" value="TRANSCRIPTIONAL REGULATORY PROTEIN"/>
    <property type="match status" value="1"/>
</dbReference>
<feature type="domain" description="HTH tetR-type" evidence="5">
    <location>
        <begin position="10"/>
        <end position="70"/>
    </location>
</feature>
<dbReference type="AlphaFoldDB" id="A0A4R4YPV4"/>
<dbReference type="InterPro" id="IPR009057">
    <property type="entry name" value="Homeodomain-like_sf"/>
</dbReference>
<dbReference type="InterPro" id="IPR011075">
    <property type="entry name" value="TetR_C"/>
</dbReference>
<dbReference type="PRINTS" id="PR00455">
    <property type="entry name" value="HTHTETR"/>
</dbReference>
<protein>
    <submittedName>
        <fullName evidence="6">TetR family transcriptional regulator</fullName>
    </submittedName>
</protein>
<evidence type="ECO:0000313" key="7">
    <source>
        <dbReference type="Proteomes" id="UP000295302"/>
    </source>
</evidence>
<dbReference type="Gene3D" id="1.10.357.10">
    <property type="entry name" value="Tetracycline Repressor, domain 2"/>
    <property type="match status" value="1"/>
</dbReference>
<evidence type="ECO:0000259" key="5">
    <source>
        <dbReference type="PROSITE" id="PS50977"/>
    </source>
</evidence>
<comment type="caution">
    <text evidence="6">The sequence shown here is derived from an EMBL/GenBank/DDBJ whole genome shotgun (WGS) entry which is preliminary data.</text>
</comment>
<feature type="DNA-binding region" description="H-T-H motif" evidence="4">
    <location>
        <begin position="33"/>
        <end position="52"/>
    </location>
</feature>
<reference evidence="6 7" key="1">
    <citation type="submission" date="2019-03" db="EMBL/GenBank/DDBJ databases">
        <title>Draft genome sequences of novel Actinobacteria.</title>
        <authorList>
            <person name="Sahin N."/>
            <person name="Ay H."/>
            <person name="Saygin H."/>
        </authorList>
    </citation>
    <scope>NUCLEOTIDE SEQUENCE [LARGE SCALE GENOMIC DNA]</scope>
    <source>
        <strain evidence="6 7">CH32</strain>
    </source>
</reference>
<dbReference type="PROSITE" id="PS50977">
    <property type="entry name" value="HTH_TETR_2"/>
    <property type="match status" value="1"/>
</dbReference>
<dbReference type="SUPFAM" id="SSF48498">
    <property type="entry name" value="Tetracyclin repressor-like, C-terminal domain"/>
    <property type="match status" value="1"/>
</dbReference>
<dbReference type="Proteomes" id="UP000295302">
    <property type="component" value="Unassembled WGS sequence"/>
</dbReference>
<name>A0A4R4YPV4_9ACTN</name>
<dbReference type="InterPro" id="IPR036271">
    <property type="entry name" value="Tet_transcr_reg_TetR-rel_C_sf"/>
</dbReference>
<evidence type="ECO:0000313" key="6">
    <source>
        <dbReference type="EMBL" id="TDD46169.1"/>
    </source>
</evidence>
<proteinExistence type="predicted"/>
<keyword evidence="1" id="KW-0805">Transcription regulation</keyword>
<keyword evidence="7" id="KW-1185">Reference proteome</keyword>